<dbReference type="InterPro" id="IPR010583">
    <property type="entry name" value="MipA"/>
</dbReference>
<dbReference type="AlphaFoldDB" id="A0A1I4VUW5"/>
<keyword evidence="8" id="KW-1185">Reference proteome</keyword>
<sequence length="246" mass="27726">MPSLFKNILCYLLLCHNSLAMATGITLGLQGEANFTPYRQYDTQYSALPYIGYDNSYVYIDGTEAGVYLINNDTNQLKARWWYLDNEFDPGKSSDKALRQLRSRHSTMMGGLSYQKITPVGAFNSEISADTLNESRGLLATVSWLGQVSSDQVDIYPQVGVDWLNKQQASYYYGVTGQESTRSGLAVWSHQGVTPWLAIAFDWHPIKPLHIVLQPKLTFLTGALRDSPMTDQSYYWVLSSGVTWTF</sequence>
<organism evidence="7 8">
    <name type="scientific">Izhakiella capsodis</name>
    <dbReference type="NCBI Taxonomy" id="1367852"/>
    <lineage>
        <taxon>Bacteria</taxon>
        <taxon>Pseudomonadati</taxon>
        <taxon>Pseudomonadota</taxon>
        <taxon>Gammaproteobacteria</taxon>
        <taxon>Enterobacterales</taxon>
        <taxon>Erwiniaceae</taxon>
        <taxon>Izhakiella</taxon>
    </lineage>
</organism>
<protein>
    <submittedName>
        <fullName evidence="7">Outer membrane scaffolding protein for murein synthesis, MipA/OmpV family</fullName>
    </submittedName>
</protein>
<keyword evidence="4" id="KW-0472">Membrane</keyword>
<feature type="signal peptide" evidence="6">
    <location>
        <begin position="1"/>
        <end position="22"/>
    </location>
</feature>
<dbReference type="OrthoDB" id="8562138at2"/>
<evidence type="ECO:0000256" key="3">
    <source>
        <dbReference type="ARBA" id="ARBA00022729"/>
    </source>
</evidence>
<keyword evidence="5" id="KW-0998">Cell outer membrane</keyword>
<gene>
    <name evidence="7" type="ORF">SAMN05216516_10285</name>
</gene>
<feature type="chain" id="PRO_5017410021" evidence="6">
    <location>
        <begin position="23"/>
        <end position="246"/>
    </location>
</feature>
<comment type="similarity">
    <text evidence="2">Belongs to the MipA/OmpV family.</text>
</comment>
<dbReference type="PANTHER" id="PTHR38776">
    <property type="entry name" value="MLTA-INTERACTING PROTEIN-RELATED"/>
    <property type="match status" value="1"/>
</dbReference>
<evidence type="ECO:0000256" key="2">
    <source>
        <dbReference type="ARBA" id="ARBA00005722"/>
    </source>
</evidence>
<keyword evidence="3 6" id="KW-0732">Signal</keyword>
<evidence type="ECO:0000256" key="6">
    <source>
        <dbReference type="SAM" id="SignalP"/>
    </source>
</evidence>
<dbReference type="GO" id="GO:0009252">
    <property type="term" value="P:peptidoglycan biosynthetic process"/>
    <property type="evidence" value="ECO:0007669"/>
    <property type="project" value="TreeGrafter"/>
</dbReference>
<evidence type="ECO:0000256" key="5">
    <source>
        <dbReference type="ARBA" id="ARBA00023237"/>
    </source>
</evidence>
<dbReference type="STRING" id="1367852.SAMN05216516_10285"/>
<dbReference type="GO" id="GO:0009279">
    <property type="term" value="C:cell outer membrane"/>
    <property type="evidence" value="ECO:0007669"/>
    <property type="project" value="UniProtKB-SubCell"/>
</dbReference>
<dbReference type="Proteomes" id="UP000242222">
    <property type="component" value="Unassembled WGS sequence"/>
</dbReference>
<dbReference type="EMBL" id="FOVC01000002">
    <property type="protein sequence ID" value="SFN04806.1"/>
    <property type="molecule type" value="Genomic_DNA"/>
</dbReference>
<dbReference type="Pfam" id="PF06629">
    <property type="entry name" value="MipA"/>
    <property type="match status" value="1"/>
</dbReference>
<reference evidence="8" key="1">
    <citation type="submission" date="2016-10" db="EMBL/GenBank/DDBJ databases">
        <authorList>
            <person name="Varghese N."/>
            <person name="Submissions S."/>
        </authorList>
    </citation>
    <scope>NUCLEOTIDE SEQUENCE [LARGE SCALE GENOMIC DNA]</scope>
    <source>
        <strain evidence="8">N6PO6</strain>
    </source>
</reference>
<accession>A0A1I4VUW5</accession>
<evidence type="ECO:0000313" key="8">
    <source>
        <dbReference type="Proteomes" id="UP000242222"/>
    </source>
</evidence>
<proteinExistence type="inferred from homology"/>
<name>A0A1I4VUW5_9GAMM</name>
<comment type="subcellular location">
    <subcellularLocation>
        <location evidence="1">Cell outer membrane</location>
    </subcellularLocation>
</comment>
<dbReference type="PANTHER" id="PTHR38776:SF1">
    <property type="entry name" value="MLTA-INTERACTING PROTEIN-RELATED"/>
    <property type="match status" value="1"/>
</dbReference>
<evidence type="ECO:0000256" key="4">
    <source>
        <dbReference type="ARBA" id="ARBA00023136"/>
    </source>
</evidence>
<evidence type="ECO:0000313" key="7">
    <source>
        <dbReference type="EMBL" id="SFN04806.1"/>
    </source>
</evidence>
<evidence type="ECO:0000256" key="1">
    <source>
        <dbReference type="ARBA" id="ARBA00004442"/>
    </source>
</evidence>